<evidence type="ECO:0000313" key="1">
    <source>
        <dbReference type="EnsemblPlants" id="cds.evm.model.05.1652"/>
    </source>
</evidence>
<evidence type="ECO:0000313" key="2">
    <source>
        <dbReference type="Proteomes" id="UP000596661"/>
    </source>
</evidence>
<dbReference type="EMBL" id="UZAU01000542">
    <property type="status" value="NOT_ANNOTATED_CDS"/>
    <property type="molecule type" value="Genomic_DNA"/>
</dbReference>
<reference evidence="1" key="1">
    <citation type="submission" date="2018-11" db="EMBL/GenBank/DDBJ databases">
        <authorList>
            <person name="Grassa J C."/>
        </authorList>
    </citation>
    <scope>NUCLEOTIDE SEQUENCE [LARGE SCALE GENOMIC DNA]</scope>
</reference>
<proteinExistence type="predicted"/>
<accession>A0A803PM66</accession>
<keyword evidence="2" id="KW-1185">Reference proteome</keyword>
<dbReference type="EnsemblPlants" id="evm.model.05.1652">
    <property type="protein sequence ID" value="cds.evm.model.05.1652"/>
    <property type="gene ID" value="evm.TU.05.1652"/>
</dbReference>
<reference evidence="1" key="2">
    <citation type="submission" date="2021-03" db="UniProtKB">
        <authorList>
            <consortium name="EnsemblPlants"/>
        </authorList>
    </citation>
    <scope>IDENTIFICATION</scope>
</reference>
<sequence>MDTLPNIESQSNAVKASSGWKIKIIVALATEDGLLLMTGRSHHIESLEENKFKELYELAIKALILFQNVPVVRNVIKVSVKEKHVSDVV</sequence>
<name>A0A803PM66_CANSA</name>
<dbReference type="AlphaFoldDB" id="A0A803PM66"/>
<organism evidence="1 2">
    <name type="scientific">Cannabis sativa</name>
    <name type="common">Hemp</name>
    <name type="synonym">Marijuana</name>
    <dbReference type="NCBI Taxonomy" id="3483"/>
    <lineage>
        <taxon>Eukaryota</taxon>
        <taxon>Viridiplantae</taxon>
        <taxon>Streptophyta</taxon>
        <taxon>Embryophyta</taxon>
        <taxon>Tracheophyta</taxon>
        <taxon>Spermatophyta</taxon>
        <taxon>Magnoliopsida</taxon>
        <taxon>eudicotyledons</taxon>
        <taxon>Gunneridae</taxon>
        <taxon>Pentapetalae</taxon>
        <taxon>rosids</taxon>
        <taxon>fabids</taxon>
        <taxon>Rosales</taxon>
        <taxon>Cannabaceae</taxon>
        <taxon>Cannabis</taxon>
    </lineage>
</organism>
<dbReference type="Gramene" id="evm.model.05.1652">
    <property type="protein sequence ID" value="cds.evm.model.05.1652"/>
    <property type="gene ID" value="evm.TU.05.1652"/>
</dbReference>
<protein>
    <submittedName>
        <fullName evidence="1">Uncharacterized protein</fullName>
    </submittedName>
</protein>
<dbReference type="Proteomes" id="UP000596661">
    <property type="component" value="Chromosome 5"/>
</dbReference>